<name>A0AAI9SWN5_9ASCO</name>
<dbReference type="PROSITE" id="PS50294">
    <property type="entry name" value="WD_REPEATS_REGION"/>
    <property type="match status" value="3"/>
</dbReference>
<feature type="repeat" description="WD" evidence="3">
    <location>
        <begin position="84"/>
        <end position="126"/>
    </location>
</feature>
<evidence type="ECO:0000259" key="4">
    <source>
        <dbReference type="Pfam" id="PF25175"/>
    </source>
</evidence>
<feature type="repeat" description="WD" evidence="3">
    <location>
        <begin position="173"/>
        <end position="214"/>
    </location>
</feature>
<dbReference type="RefSeq" id="XP_049179984.1">
    <property type="nucleotide sequence ID" value="XM_049324288.1"/>
</dbReference>
<evidence type="ECO:0000256" key="1">
    <source>
        <dbReference type="ARBA" id="ARBA00022574"/>
    </source>
</evidence>
<dbReference type="Pfam" id="PF25175">
    <property type="entry name" value="Beta-prop_WDR5"/>
    <property type="match status" value="1"/>
</dbReference>
<dbReference type="SMART" id="SM00320">
    <property type="entry name" value="WD40"/>
    <property type="match status" value="7"/>
</dbReference>
<dbReference type="Gene3D" id="2.130.10.10">
    <property type="entry name" value="YVTN repeat-like/Quinoprotein amine dehydrogenase"/>
    <property type="match status" value="3"/>
</dbReference>
<protein>
    <submittedName>
        <fullName evidence="5">SWD3</fullName>
    </submittedName>
</protein>
<evidence type="ECO:0000256" key="2">
    <source>
        <dbReference type="ARBA" id="ARBA00022737"/>
    </source>
</evidence>
<dbReference type="InterPro" id="IPR059122">
    <property type="entry name" value="Beta-prop_WDR5-like"/>
</dbReference>
<reference evidence="5" key="1">
    <citation type="journal article" date="2022" name="DNA Res.">
        <title>Genome analysis of five recently described species of the CUG-Ser clade uncovers Candida theae as a new hybrid lineage with pathogenic potential in the Candida parapsilosis species complex.</title>
        <authorList>
            <person name="Mixao V."/>
            <person name="Del Olmo V."/>
            <person name="Hegedusova E."/>
            <person name="Saus E."/>
            <person name="Pryszcz L."/>
            <person name="Cillingova A."/>
            <person name="Nosek J."/>
            <person name="Gabaldon T."/>
        </authorList>
    </citation>
    <scope>NUCLEOTIDE SEQUENCE</scope>
    <source>
        <strain evidence="5">CBS 10844</strain>
    </source>
</reference>
<dbReference type="InterPro" id="IPR036322">
    <property type="entry name" value="WD40_repeat_dom_sf"/>
</dbReference>
<dbReference type="InterPro" id="IPR020472">
    <property type="entry name" value="WD40_PAC1"/>
</dbReference>
<dbReference type="Proteomes" id="UP001202479">
    <property type="component" value="Unassembled WGS sequence"/>
</dbReference>
<comment type="caution">
    <text evidence="5">The sequence shown here is derived from an EMBL/GenBank/DDBJ whole genome shotgun (WGS) entry which is preliminary data.</text>
</comment>
<dbReference type="InterPro" id="IPR050349">
    <property type="entry name" value="WD_LIS1/nudF_dynein_reg"/>
</dbReference>
<dbReference type="CDD" id="cd00200">
    <property type="entry name" value="WD40"/>
    <property type="match status" value="1"/>
</dbReference>
<evidence type="ECO:0000313" key="6">
    <source>
        <dbReference type="Proteomes" id="UP001202479"/>
    </source>
</evidence>
<dbReference type="PRINTS" id="PR00320">
    <property type="entry name" value="GPROTEINBRPT"/>
</dbReference>
<dbReference type="PANTHER" id="PTHR44129">
    <property type="entry name" value="WD REPEAT-CONTAINING PROTEIN POP1"/>
    <property type="match status" value="1"/>
</dbReference>
<feature type="domain" description="WDR5-like beta-propeller" evidence="4">
    <location>
        <begin position="46"/>
        <end position="376"/>
    </location>
</feature>
<feature type="repeat" description="WD" evidence="3">
    <location>
        <begin position="131"/>
        <end position="172"/>
    </location>
</feature>
<dbReference type="PROSITE" id="PS50082">
    <property type="entry name" value="WD_REPEATS_2"/>
    <property type="match status" value="4"/>
</dbReference>
<feature type="repeat" description="WD" evidence="3">
    <location>
        <begin position="241"/>
        <end position="272"/>
    </location>
</feature>
<dbReference type="PROSITE" id="PS00678">
    <property type="entry name" value="WD_REPEATS_1"/>
    <property type="match status" value="1"/>
</dbReference>
<gene>
    <name evidence="5" type="ORF">KGF56_003000</name>
</gene>
<dbReference type="InterPro" id="IPR015943">
    <property type="entry name" value="WD40/YVTN_repeat-like_dom_sf"/>
</dbReference>
<dbReference type="EMBL" id="JAHUZD010000106">
    <property type="protein sequence ID" value="KAI3404239.2"/>
    <property type="molecule type" value="Genomic_DNA"/>
</dbReference>
<dbReference type="GeneID" id="73380617"/>
<keyword evidence="6" id="KW-1185">Reference proteome</keyword>
<organism evidence="5 6">
    <name type="scientific">Candida oxycetoniae</name>
    <dbReference type="NCBI Taxonomy" id="497107"/>
    <lineage>
        <taxon>Eukaryota</taxon>
        <taxon>Fungi</taxon>
        <taxon>Dikarya</taxon>
        <taxon>Ascomycota</taxon>
        <taxon>Saccharomycotina</taxon>
        <taxon>Pichiomycetes</taxon>
        <taxon>Debaryomycetaceae</taxon>
        <taxon>Candida/Lodderomyces clade</taxon>
        <taxon>Candida</taxon>
    </lineage>
</organism>
<dbReference type="AlphaFoldDB" id="A0AAI9SWN5"/>
<sequence length="393" mass="42950">MGVTLHERCNDKDTNVDVDNDSDGASANIVKENEYDLYNLVYTFKETQPVTAVRISPDGTLLAVSTAKVVRIFNLETRGLVTELVGHTKNVSDIKFSPTNSSIIASCSDDLTIRIWSFNKRASSSKCLKVFKKHTYHVTTIQFNSKGNLLISGSADETITIWDIISGRSLTTLAAHSDPISSLTLTPDNSIIISASYDGLIRLFDLETFQCLKTLTTNTSHGTATVSLSTKDLQNFPIGYVEISPNGKFVLSTSLDGVIRLWNYMENKVVKTFIAGEDSVVCVKYNCESKFVTFSGNSSSSSSSSSSRSSRSSSLIVSGSDSNGILCWDIKSKSLVWHYKGEQKGNKSISPVLSLDTFEEGRVLVSGALDGVVNVFEINPQAHYREEQDSGVH</sequence>
<accession>A0AAI9SWN5</accession>
<keyword evidence="2" id="KW-0677">Repeat</keyword>
<dbReference type="InterPro" id="IPR019775">
    <property type="entry name" value="WD40_repeat_CS"/>
</dbReference>
<dbReference type="SUPFAM" id="SSF50978">
    <property type="entry name" value="WD40 repeat-like"/>
    <property type="match status" value="1"/>
</dbReference>
<evidence type="ECO:0000313" key="5">
    <source>
        <dbReference type="EMBL" id="KAI3404239.2"/>
    </source>
</evidence>
<dbReference type="InterPro" id="IPR001680">
    <property type="entry name" value="WD40_rpt"/>
</dbReference>
<evidence type="ECO:0000256" key="3">
    <source>
        <dbReference type="PROSITE-ProRule" id="PRU00221"/>
    </source>
</evidence>
<keyword evidence="1 3" id="KW-0853">WD repeat</keyword>
<proteinExistence type="predicted"/>